<dbReference type="Proteomes" id="UP001275932">
    <property type="component" value="Unassembled WGS sequence"/>
</dbReference>
<evidence type="ECO:0000256" key="1">
    <source>
        <dbReference type="SAM" id="Phobius"/>
    </source>
</evidence>
<dbReference type="RefSeq" id="WP_370397235.1">
    <property type="nucleotide sequence ID" value="NZ_JALBUT010000006.1"/>
</dbReference>
<keyword evidence="2" id="KW-0732">Signal</keyword>
<feature type="chain" id="PRO_5046668453" evidence="2">
    <location>
        <begin position="23"/>
        <end position="930"/>
    </location>
</feature>
<reference evidence="3 4" key="1">
    <citation type="submission" date="2022-03" db="EMBL/GenBank/DDBJ databases">
        <title>Novel taxa within the pig intestine.</title>
        <authorList>
            <person name="Wylensek D."/>
            <person name="Bishof K."/>
            <person name="Afrizal A."/>
            <person name="Clavel T."/>
        </authorList>
    </citation>
    <scope>NUCLEOTIDE SEQUENCE [LARGE SCALE GENOMIC DNA]</scope>
    <source>
        <strain evidence="3 4">CLA-KB-P66</strain>
    </source>
</reference>
<dbReference type="InterPro" id="IPR013424">
    <property type="entry name" value="Ice-binding_C"/>
</dbReference>
<evidence type="ECO:0000256" key="2">
    <source>
        <dbReference type="SAM" id="SignalP"/>
    </source>
</evidence>
<protein>
    <submittedName>
        <fullName evidence="3">PEP-CTERM sorting domain-containing protein</fullName>
    </submittedName>
</protein>
<keyword evidence="1" id="KW-0472">Membrane</keyword>
<evidence type="ECO:0000313" key="3">
    <source>
        <dbReference type="EMBL" id="MDX8415785.1"/>
    </source>
</evidence>
<keyword evidence="1" id="KW-1133">Transmembrane helix</keyword>
<proteinExistence type="predicted"/>
<accession>A0ABU4WGV8</accession>
<evidence type="ECO:0000313" key="4">
    <source>
        <dbReference type="Proteomes" id="UP001275932"/>
    </source>
</evidence>
<comment type="caution">
    <text evidence="3">The sequence shown here is derived from an EMBL/GenBank/DDBJ whole genome shotgun (WGS) entry which is preliminary data.</text>
</comment>
<feature type="signal peptide" evidence="2">
    <location>
        <begin position="1"/>
        <end position="22"/>
    </location>
</feature>
<keyword evidence="1" id="KW-0812">Transmembrane</keyword>
<name>A0ABU4WGV8_9BACT</name>
<feature type="transmembrane region" description="Helical" evidence="1">
    <location>
        <begin position="909"/>
        <end position="926"/>
    </location>
</feature>
<sequence>MKKLILTSLSTLVAFAAIPSFAQIYDWKFETSEPTDINWSDIEWTKTETTQPRDRFYLNVNNSTSSTVKIVGGQTVNMLEDASMYLENDTKLVIGDTEGDQISTLHFVATGSKDTFLEITGRSSVVVNKNGVLTMDANRPIRWWSPSNTVADDFVAFLVDGGTVNGSVNVGTVQNNVGKVNAVFQNGATLNRNTEVNPLGMNGKGTLTFDNSTYNVWNINNLGTNNGWGNHVMNTGADNQNYQNSVVITNGSVWNGAGVLTLGGDGKATGVTYYDFSSDITNSGMTGADLTLQVGRATSEESFFKFAITNGGKVSAKNVILGAQDGTKSQHTMGSFTFEMEGDSADNMARFAAFGQTIWNLARTNADSTWNTNFLMKGNAKYQTVGSFDVARNEDFGGTANFIMSGDNNIFQIGGNFNVKGGWNHTNVSEAEINISTADATNSTFQTNGMNVYSHGNSRIDIDFLGSTNTLSFTNSDFNMYSSKIEGDSVASVEIGVATFTSVKNFRLTNNASGQQELVFSNGVNATLNSASFSQSDIEGGDAVSYYVVKDGATLTTNADNGYSTQNGAMRSGEVGIKLLGNGSSFISKGQMNVHPGNEGNTGGTYAIRMLGTNGTFEAQKNLHFSGLFQGDDAMYLFEMQGSGNTANINTFNFGNNNSTAGTYRFYSKSDSAEKKNNLIVTNTTIALEGQMVESTAVREFIMAGNTTLRTSTGGGVIMKVHEYGGKDYLGGTGLFEVRGSGNDALFTELKFGNGIASSGTAIMRIVGGGSSIETRTFRMMSGAWTSLDERIGGVLEYKFDDTGISAIKITNNIENSFNGILSVDFSGMSGNYDNERFVLISSADGNLENKIAEYWYSFEYNEVLEQMEVITRGLDNESYTFAVEDSLENSGYKDFVVYYTGATVIPEPSTYAAIFGALALAFAAYRRRK</sequence>
<dbReference type="EMBL" id="JALBUT010000006">
    <property type="protein sequence ID" value="MDX8415785.1"/>
    <property type="molecule type" value="Genomic_DNA"/>
</dbReference>
<gene>
    <name evidence="3" type="ORF">MOX91_06305</name>
</gene>
<dbReference type="NCBIfam" id="TIGR02595">
    <property type="entry name" value="PEP_CTERM"/>
    <property type="match status" value="1"/>
</dbReference>
<organism evidence="3 4">
    <name type="scientific">Intestinicryptomonas porci</name>
    <dbReference type="NCBI Taxonomy" id="2926320"/>
    <lineage>
        <taxon>Bacteria</taxon>
        <taxon>Pseudomonadati</taxon>
        <taxon>Verrucomicrobiota</taxon>
        <taxon>Opitutia</taxon>
        <taxon>Opitutales</taxon>
        <taxon>Intestinicryptomonaceae</taxon>
        <taxon>Intestinicryptomonas</taxon>
    </lineage>
</organism>
<keyword evidence="4" id="KW-1185">Reference proteome</keyword>